<organism evidence="2 3">
    <name type="scientific">Crenichthys baileyi</name>
    <name type="common">White River springfish</name>
    <dbReference type="NCBI Taxonomy" id="28760"/>
    <lineage>
        <taxon>Eukaryota</taxon>
        <taxon>Metazoa</taxon>
        <taxon>Chordata</taxon>
        <taxon>Craniata</taxon>
        <taxon>Vertebrata</taxon>
        <taxon>Euteleostomi</taxon>
        <taxon>Actinopterygii</taxon>
        <taxon>Neopterygii</taxon>
        <taxon>Teleostei</taxon>
        <taxon>Neoteleostei</taxon>
        <taxon>Acanthomorphata</taxon>
        <taxon>Ovalentaria</taxon>
        <taxon>Atherinomorphae</taxon>
        <taxon>Cyprinodontiformes</taxon>
        <taxon>Goodeidae</taxon>
        <taxon>Crenichthys</taxon>
    </lineage>
</organism>
<comment type="caution">
    <text evidence="2">The sequence shown here is derived from an EMBL/GenBank/DDBJ whole genome shotgun (WGS) entry which is preliminary data.</text>
</comment>
<dbReference type="AlphaFoldDB" id="A0AAV9RVA4"/>
<sequence length="142" mass="15884">MNPSQLGRTQSHRLEIPAPNFQRPDHSGHSAACRASLRHPIRFINAPGPPSKACSRLWFQSYSRITCNWTCLVADLQRCRGHTGNTSHFSQLNHSGHPQVQQNPCRTLINTVPEVGILKIRHVTDSFGTRLCGTLSQIHQDS</sequence>
<evidence type="ECO:0000256" key="1">
    <source>
        <dbReference type="SAM" id="MobiDB-lite"/>
    </source>
</evidence>
<accession>A0AAV9RVA4</accession>
<gene>
    <name evidence="2" type="ORF">CRENBAI_003378</name>
</gene>
<evidence type="ECO:0000313" key="3">
    <source>
        <dbReference type="Proteomes" id="UP001311232"/>
    </source>
</evidence>
<name>A0AAV9RVA4_9TELE</name>
<evidence type="ECO:0000313" key="2">
    <source>
        <dbReference type="EMBL" id="KAK5612989.1"/>
    </source>
</evidence>
<dbReference type="Proteomes" id="UP001311232">
    <property type="component" value="Unassembled WGS sequence"/>
</dbReference>
<dbReference type="EMBL" id="JAHHUM010001270">
    <property type="protein sequence ID" value="KAK5612989.1"/>
    <property type="molecule type" value="Genomic_DNA"/>
</dbReference>
<proteinExistence type="predicted"/>
<protein>
    <submittedName>
        <fullName evidence="2">Uncharacterized protein</fullName>
    </submittedName>
</protein>
<keyword evidence="3" id="KW-1185">Reference proteome</keyword>
<feature type="region of interest" description="Disordered" evidence="1">
    <location>
        <begin position="1"/>
        <end position="29"/>
    </location>
</feature>
<reference evidence="2 3" key="1">
    <citation type="submission" date="2021-06" db="EMBL/GenBank/DDBJ databases">
        <authorList>
            <person name="Palmer J.M."/>
        </authorList>
    </citation>
    <scope>NUCLEOTIDE SEQUENCE [LARGE SCALE GENOMIC DNA]</scope>
    <source>
        <strain evidence="2 3">MEX-2019</strain>
        <tissue evidence="2">Muscle</tissue>
    </source>
</reference>